<sequence>VKLAPVIQGRARYQALALAAVQRVDWPGRATLPFTLVLTFCAWATGAPSRARLSSSHENFFMRGWRERLLARGYRLRGGEGGGHAKIGGAVGAPRKALGARAAAFALAIGGRLGMVEKPVFAAIGRGREAVVTGAPDARFGRRVEDGLWRFHPRGGPQRVGAGLGREHT</sequence>
<name>A0A699TZU2_TANCI</name>
<comment type="caution">
    <text evidence="1">The sequence shown here is derived from an EMBL/GenBank/DDBJ whole genome shotgun (WGS) entry which is preliminary data.</text>
</comment>
<reference evidence="1" key="1">
    <citation type="journal article" date="2019" name="Sci. Rep.">
        <title>Draft genome of Tanacetum cinerariifolium, the natural source of mosquito coil.</title>
        <authorList>
            <person name="Yamashiro T."/>
            <person name="Shiraishi A."/>
            <person name="Satake H."/>
            <person name="Nakayama K."/>
        </authorList>
    </citation>
    <scope>NUCLEOTIDE SEQUENCE</scope>
</reference>
<protein>
    <submittedName>
        <fullName evidence="1">Uncharacterized protein</fullName>
    </submittedName>
</protein>
<evidence type="ECO:0000313" key="1">
    <source>
        <dbReference type="EMBL" id="GFD15381.1"/>
    </source>
</evidence>
<proteinExistence type="predicted"/>
<dbReference type="EMBL" id="BKCJ011286030">
    <property type="protein sequence ID" value="GFD15381.1"/>
    <property type="molecule type" value="Genomic_DNA"/>
</dbReference>
<organism evidence="1">
    <name type="scientific">Tanacetum cinerariifolium</name>
    <name type="common">Dalmatian daisy</name>
    <name type="synonym">Chrysanthemum cinerariifolium</name>
    <dbReference type="NCBI Taxonomy" id="118510"/>
    <lineage>
        <taxon>Eukaryota</taxon>
        <taxon>Viridiplantae</taxon>
        <taxon>Streptophyta</taxon>
        <taxon>Embryophyta</taxon>
        <taxon>Tracheophyta</taxon>
        <taxon>Spermatophyta</taxon>
        <taxon>Magnoliopsida</taxon>
        <taxon>eudicotyledons</taxon>
        <taxon>Gunneridae</taxon>
        <taxon>Pentapetalae</taxon>
        <taxon>asterids</taxon>
        <taxon>campanulids</taxon>
        <taxon>Asterales</taxon>
        <taxon>Asteraceae</taxon>
        <taxon>Asteroideae</taxon>
        <taxon>Anthemideae</taxon>
        <taxon>Anthemidinae</taxon>
        <taxon>Tanacetum</taxon>
    </lineage>
</organism>
<feature type="non-terminal residue" evidence="1">
    <location>
        <position position="1"/>
    </location>
</feature>
<gene>
    <name evidence="1" type="ORF">Tci_887350</name>
</gene>
<accession>A0A699TZU2</accession>
<dbReference type="AlphaFoldDB" id="A0A699TZU2"/>